<keyword evidence="9" id="KW-1071">Ligand-gated ion channel</keyword>
<keyword evidence="8" id="KW-0325">Glycoprotein</keyword>
<dbReference type="AlphaFoldDB" id="A0A8X6XXS2"/>
<dbReference type="SUPFAM" id="SSF53850">
    <property type="entry name" value="Periplasmic binding protein-like II"/>
    <property type="match status" value="1"/>
</dbReference>
<sequence>MTLHKSQGVTFYRTVYSYEKSHQQQLVYVALSGVTSLEGLFIVSPTEYHVFYHGHKNSAATAPLLAELECLTLNPLRKYQYTVKEADNRLYGMLREDGTWSGMIGELVNESVDMGVGDLSWTLDRSTAADLTSPVFPETVTFIYRAPGFYSRTWILFQDIDFRVCMSLSVP</sequence>
<evidence type="ECO:0000256" key="6">
    <source>
        <dbReference type="ARBA" id="ARBA00023136"/>
    </source>
</evidence>
<reference evidence="12" key="1">
    <citation type="submission" date="2020-08" db="EMBL/GenBank/DDBJ databases">
        <title>Multicomponent nature underlies the extraordinary mechanical properties of spider dragline silk.</title>
        <authorList>
            <person name="Kono N."/>
            <person name="Nakamura H."/>
            <person name="Mori M."/>
            <person name="Yoshida Y."/>
            <person name="Ohtoshi R."/>
            <person name="Malay A.D."/>
            <person name="Moran D.A.P."/>
            <person name="Tomita M."/>
            <person name="Numata K."/>
            <person name="Arakawa K."/>
        </authorList>
    </citation>
    <scope>NUCLEOTIDE SEQUENCE</scope>
</reference>
<evidence type="ECO:0000256" key="7">
    <source>
        <dbReference type="ARBA" id="ARBA00023170"/>
    </source>
</evidence>
<dbReference type="Gene3D" id="3.40.190.10">
    <property type="entry name" value="Periplasmic binding protein-like II"/>
    <property type="match status" value="1"/>
</dbReference>
<keyword evidence="13" id="KW-1185">Reference proteome</keyword>
<evidence type="ECO:0000256" key="8">
    <source>
        <dbReference type="ARBA" id="ARBA00023180"/>
    </source>
</evidence>
<organism evidence="12 13">
    <name type="scientific">Trichonephila inaurata madagascariensis</name>
    <dbReference type="NCBI Taxonomy" id="2747483"/>
    <lineage>
        <taxon>Eukaryota</taxon>
        <taxon>Metazoa</taxon>
        <taxon>Ecdysozoa</taxon>
        <taxon>Arthropoda</taxon>
        <taxon>Chelicerata</taxon>
        <taxon>Arachnida</taxon>
        <taxon>Araneae</taxon>
        <taxon>Araneomorphae</taxon>
        <taxon>Entelegynae</taxon>
        <taxon>Araneoidea</taxon>
        <taxon>Nephilidae</taxon>
        <taxon>Trichonephila</taxon>
        <taxon>Trichonephila inaurata</taxon>
    </lineage>
</organism>
<accession>A0A8X6XXS2</accession>
<keyword evidence="10" id="KW-0407">Ion channel</keyword>
<evidence type="ECO:0000256" key="3">
    <source>
        <dbReference type="ARBA" id="ARBA00022692"/>
    </source>
</evidence>
<evidence type="ECO:0000313" key="13">
    <source>
        <dbReference type="Proteomes" id="UP000886998"/>
    </source>
</evidence>
<evidence type="ECO:0000256" key="2">
    <source>
        <dbReference type="ARBA" id="ARBA00022448"/>
    </source>
</evidence>
<dbReference type="OrthoDB" id="6433638at2759"/>
<dbReference type="GO" id="GO:0015276">
    <property type="term" value="F:ligand-gated monoatomic ion channel activity"/>
    <property type="evidence" value="ECO:0007669"/>
    <property type="project" value="InterPro"/>
</dbReference>
<evidence type="ECO:0000256" key="1">
    <source>
        <dbReference type="ARBA" id="ARBA00004141"/>
    </source>
</evidence>
<evidence type="ECO:0000256" key="4">
    <source>
        <dbReference type="ARBA" id="ARBA00022989"/>
    </source>
</evidence>
<dbReference type="EMBL" id="BMAV01014159">
    <property type="protein sequence ID" value="GFY62276.1"/>
    <property type="molecule type" value="Genomic_DNA"/>
</dbReference>
<keyword evidence="7" id="KW-0675">Receptor</keyword>
<keyword evidence="5" id="KW-0406">Ion transport</keyword>
<dbReference type="Proteomes" id="UP000886998">
    <property type="component" value="Unassembled WGS sequence"/>
</dbReference>
<keyword evidence="6" id="KW-0472">Membrane</keyword>
<keyword evidence="2" id="KW-0813">Transport</keyword>
<evidence type="ECO:0000256" key="5">
    <source>
        <dbReference type="ARBA" id="ARBA00023065"/>
    </source>
</evidence>
<evidence type="ECO:0000259" key="11">
    <source>
        <dbReference type="Pfam" id="PF10613"/>
    </source>
</evidence>
<feature type="domain" description="Ionotropic glutamate receptor L-glutamate and glycine-binding" evidence="11">
    <location>
        <begin position="76"/>
        <end position="147"/>
    </location>
</feature>
<dbReference type="InterPro" id="IPR019594">
    <property type="entry name" value="Glu/Gly-bd"/>
</dbReference>
<proteinExistence type="predicted"/>
<protein>
    <submittedName>
        <fullName evidence="12">Lig_chan-Glu_bd domain-containing protein</fullName>
    </submittedName>
</protein>
<dbReference type="Pfam" id="PF10613">
    <property type="entry name" value="Lig_chan-Glu_bd"/>
    <property type="match status" value="1"/>
</dbReference>
<keyword evidence="4" id="KW-1133">Transmembrane helix</keyword>
<keyword evidence="3" id="KW-0812">Transmembrane</keyword>
<evidence type="ECO:0000256" key="9">
    <source>
        <dbReference type="ARBA" id="ARBA00023286"/>
    </source>
</evidence>
<dbReference type="GO" id="GO:0016020">
    <property type="term" value="C:membrane"/>
    <property type="evidence" value="ECO:0007669"/>
    <property type="project" value="UniProtKB-SubCell"/>
</dbReference>
<name>A0A8X6XXS2_9ARAC</name>
<gene>
    <name evidence="12" type="primary">AVEN_7276_1</name>
    <name evidence="12" type="ORF">TNIN_145201</name>
</gene>
<comment type="subcellular location">
    <subcellularLocation>
        <location evidence="1">Membrane</location>
        <topology evidence="1">Multi-pass membrane protein</topology>
    </subcellularLocation>
</comment>
<comment type="caution">
    <text evidence="12">The sequence shown here is derived from an EMBL/GenBank/DDBJ whole genome shotgun (WGS) entry which is preliminary data.</text>
</comment>
<evidence type="ECO:0000256" key="10">
    <source>
        <dbReference type="ARBA" id="ARBA00023303"/>
    </source>
</evidence>
<evidence type="ECO:0000313" key="12">
    <source>
        <dbReference type="EMBL" id="GFY62276.1"/>
    </source>
</evidence>